<evidence type="ECO:0000313" key="1">
    <source>
        <dbReference type="EMBL" id="ATL31430.1"/>
    </source>
</evidence>
<organism evidence="1 2">
    <name type="scientific">Streptomyces formicae</name>
    <dbReference type="NCBI Taxonomy" id="1616117"/>
    <lineage>
        <taxon>Bacteria</taxon>
        <taxon>Bacillati</taxon>
        <taxon>Actinomycetota</taxon>
        <taxon>Actinomycetes</taxon>
        <taxon>Kitasatosporales</taxon>
        <taxon>Streptomycetaceae</taxon>
        <taxon>Streptomyces</taxon>
    </lineage>
</organism>
<gene>
    <name evidence="1" type="ORF">KY5_6412</name>
</gene>
<name>A0A291QHZ6_9ACTN</name>
<reference evidence="1 2" key="1">
    <citation type="submission" date="2017-08" db="EMBL/GenBank/DDBJ databases">
        <title>Complete Genome Sequence of Streptomyces formicae KY5, the formicamycin producer.</title>
        <authorList>
            <person name="Holmes N.A."/>
            <person name="Devine R."/>
            <person name="Qin Z."/>
            <person name="Seipke R.F."/>
            <person name="Wilkinson B."/>
            <person name="Hutchings M.I."/>
        </authorList>
    </citation>
    <scope>NUCLEOTIDE SEQUENCE [LARGE SCALE GENOMIC DNA]</scope>
    <source>
        <strain evidence="1 2">KY5</strain>
    </source>
</reference>
<dbReference type="EMBL" id="CP022685">
    <property type="protein sequence ID" value="ATL31430.1"/>
    <property type="molecule type" value="Genomic_DNA"/>
</dbReference>
<proteinExistence type="predicted"/>
<protein>
    <submittedName>
        <fullName evidence="1">Uncharacterized protein</fullName>
    </submittedName>
</protein>
<keyword evidence="2" id="KW-1185">Reference proteome</keyword>
<evidence type="ECO:0000313" key="2">
    <source>
        <dbReference type="Proteomes" id="UP000221011"/>
    </source>
</evidence>
<dbReference type="Proteomes" id="UP000221011">
    <property type="component" value="Chromosome"/>
</dbReference>
<sequence>MTGLTITDRTLKAWLKGRRGPSRKNLEHVDAASWSSAP</sequence>
<accession>A0A291QHZ6</accession>
<dbReference type="AlphaFoldDB" id="A0A291QHZ6"/>
<dbReference type="KEGG" id="sfk:KY5_6412"/>